<proteinExistence type="predicted"/>
<keyword evidence="2" id="KW-1185">Reference proteome</keyword>
<dbReference type="Proteomes" id="UP000664360">
    <property type="component" value="Chromosome"/>
</dbReference>
<dbReference type="RefSeq" id="WP_206853529.1">
    <property type="nucleotide sequence ID" value="NZ_CP147250.1"/>
</dbReference>
<reference evidence="1 2" key="1">
    <citation type="submission" date="2021-03" db="EMBL/GenBank/DDBJ databases">
        <authorList>
            <person name="Gilmore M.S."/>
            <person name="Schwartzman J."/>
            <person name="Van Tyne D."/>
            <person name="Martin M."/>
            <person name="Earl A.M."/>
            <person name="Manson A.L."/>
            <person name="Straub T."/>
            <person name="Salamzade R."/>
            <person name="Saavedra J."/>
            <person name="Lebreton F."/>
            <person name="Prichula J."/>
            <person name="Schaufler K."/>
            <person name="Gaca A."/>
            <person name="Sgardioli B."/>
            <person name="Wagenaar J."/>
            <person name="Strong T."/>
        </authorList>
    </citation>
    <scope>NUCLEOTIDE SEQUENCE [LARGE SCALE GENOMIC DNA]</scope>
    <source>
        <strain evidence="1 2">DIV1094</strain>
    </source>
</reference>
<gene>
    <name evidence="1" type="ORF">DOK79_000150</name>
</gene>
<dbReference type="EMBL" id="CP147250">
    <property type="protein sequence ID" value="WYJ78644.1"/>
    <property type="molecule type" value="Genomic_DNA"/>
</dbReference>
<evidence type="ECO:0000313" key="2">
    <source>
        <dbReference type="Proteomes" id="UP000664360"/>
    </source>
</evidence>
<accession>A0ABZ2SSA2</accession>
<organism evidence="1 2">
    <name type="scientific">Candidatus Enterococcus mangumiae</name>
    <dbReference type="NCBI Taxonomy" id="2230878"/>
    <lineage>
        <taxon>Bacteria</taxon>
        <taxon>Bacillati</taxon>
        <taxon>Bacillota</taxon>
        <taxon>Bacilli</taxon>
        <taxon>Lactobacillales</taxon>
        <taxon>Enterococcaceae</taxon>
        <taxon>Enterococcus</taxon>
    </lineage>
</organism>
<evidence type="ECO:0000313" key="1">
    <source>
        <dbReference type="EMBL" id="WYJ78644.1"/>
    </source>
</evidence>
<name>A0ABZ2SSA2_9ENTE</name>
<protein>
    <submittedName>
        <fullName evidence="1">Uncharacterized protein</fullName>
    </submittedName>
</protein>
<sequence>MKKSIRIKVISCLGVLFALFLLVNLSPKEQTSLNLSIQSEANTYRTMSSKLDFDQLLRVISREFQLTEEQARKHIGYTEQMAQSAIHNGTTYRVFSQNITVNRVYQPSLLLYCETSESGNFRAIKSILSVQLKTTNPGLEKHFSGDVFAYLEDPNRIFYTINGDFYDQKTATLRNGLTLRRGDGVTERYDPGPLSNHFYYSYIEDWFTF</sequence>
<reference evidence="1 2" key="2">
    <citation type="submission" date="2024-03" db="EMBL/GenBank/DDBJ databases">
        <title>The Genome Sequence of Enterococcus sp. DIV1094.</title>
        <authorList>
            <consortium name="The Broad Institute Genomics Platform"/>
            <consortium name="The Broad Institute Microbial Omics Core"/>
            <consortium name="The Broad Institute Genomic Center for Infectious Diseases"/>
            <person name="Earl A."/>
            <person name="Manson A."/>
            <person name="Gilmore M."/>
            <person name="Schwartman J."/>
            <person name="Shea T."/>
            <person name="Abouelleil A."/>
            <person name="Cao P."/>
            <person name="Chapman S."/>
            <person name="Cusick C."/>
            <person name="Young S."/>
            <person name="Neafsey D."/>
            <person name="Nusbaum C."/>
            <person name="Birren B."/>
        </authorList>
    </citation>
    <scope>NUCLEOTIDE SEQUENCE [LARGE SCALE GENOMIC DNA]</scope>
    <source>
        <strain evidence="1 2">DIV1094</strain>
    </source>
</reference>